<feature type="compositionally biased region" description="Polar residues" evidence="1">
    <location>
        <begin position="75"/>
        <end position="100"/>
    </location>
</feature>
<reference evidence="2 3" key="1">
    <citation type="journal article" date="2023" name="IScience">
        <title>Expanded male sex-determining region conserved during the evolution of homothallism in the green alga Volvox.</title>
        <authorList>
            <person name="Yamamoto K."/>
            <person name="Matsuzaki R."/>
            <person name="Mahakham W."/>
            <person name="Heman W."/>
            <person name="Sekimoto H."/>
            <person name="Kawachi M."/>
            <person name="Minakuchi Y."/>
            <person name="Toyoda A."/>
            <person name="Nozaki H."/>
        </authorList>
    </citation>
    <scope>NUCLEOTIDE SEQUENCE [LARGE SCALE GENOMIC DNA]</scope>
    <source>
        <strain evidence="2 3">NIES-4468</strain>
    </source>
</reference>
<feature type="region of interest" description="Disordered" evidence="1">
    <location>
        <begin position="75"/>
        <end position="103"/>
    </location>
</feature>
<accession>A0ABQ5SQR4</accession>
<evidence type="ECO:0000256" key="1">
    <source>
        <dbReference type="SAM" id="MobiDB-lite"/>
    </source>
</evidence>
<keyword evidence="3" id="KW-1185">Reference proteome</keyword>
<proteinExistence type="predicted"/>
<evidence type="ECO:0000313" key="2">
    <source>
        <dbReference type="EMBL" id="GLI71758.1"/>
    </source>
</evidence>
<gene>
    <name evidence="2" type="ORF">VaNZ11_017079</name>
</gene>
<feature type="compositionally biased region" description="Polar residues" evidence="1">
    <location>
        <begin position="216"/>
        <end position="229"/>
    </location>
</feature>
<name>A0ABQ5SQR4_9CHLO</name>
<comment type="caution">
    <text evidence="2">The sequence shown here is derived from an EMBL/GenBank/DDBJ whole genome shotgun (WGS) entry which is preliminary data.</text>
</comment>
<organism evidence="2 3">
    <name type="scientific">Volvox africanus</name>
    <dbReference type="NCBI Taxonomy" id="51714"/>
    <lineage>
        <taxon>Eukaryota</taxon>
        <taxon>Viridiplantae</taxon>
        <taxon>Chlorophyta</taxon>
        <taxon>core chlorophytes</taxon>
        <taxon>Chlorophyceae</taxon>
        <taxon>CS clade</taxon>
        <taxon>Chlamydomonadales</taxon>
        <taxon>Volvocaceae</taxon>
        <taxon>Volvox</taxon>
    </lineage>
</organism>
<feature type="region of interest" description="Disordered" evidence="1">
    <location>
        <begin position="279"/>
        <end position="327"/>
    </location>
</feature>
<dbReference type="Proteomes" id="UP001165090">
    <property type="component" value="Unassembled WGS sequence"/>
</dbReference>
<feature type="compositionally biased region" description="Low complexity" evidence="1">
    <location>
        <begin position="283"/>
        <end position="299"/>
    </location>
</feature>
<feature type="compositionally biased region" description="Basic and acidic residues" evidence="1">
    <location>
        <begin position="312"/>
        <end position="326"/>
    </location>
</feature>
<sequence>MELLNLNAVARIKSLRSMGGVDCANQSLINIVESPSGVAFPASTPITTSAATSPSVSVLTGRPASDSYAASVAPTATCSPTTTEDGSGGAMTSTPPLKCDTSSELRVPHVGQDHLRYKGAEDALARALDFILKLEVSEGVCDSKVLEAQAAVAEAVPLVWGLRKEIDGLRAQLTEYGKLMAERDNTAGRLLADLSDIKEARSLYREHLAHLNTATNFDSLEDNPSSNGNKMPVCVPKALHRDPSEMLKTRSCSHLNLNPPQSRPRPQLQPRELAHSYLPSWESRPSAPAFSPAATAGMATTSAEVQPIQDPPRLDRITTPDRRRTEPNLQAFDLDSVTSITLASTAAINSTAPTTNSELLGFPDTPFATLTSVSPFSFHGAKRCGPSLEGLAYSNNNELSYVSDQIADFPSTPSAEGARSSLCRNVSSACEGYGLSAASTLAAAASHVKKLLSGDGKLDDDGESAVNTFTSPIPAGCHMIAARGATALGRHPYICRRSAAHNSASSVDGTISSVRAKSSGGGSSMGSSAAVGVRSTSTSQLLSWLSASELDAATAMVL</sequence>
<protein>
    <submittedName>
        <fullName evidence="2">Uncharacterized protein</fullName>
    </submittedName>
</protein>
<evidence type="ECO:0000313" key="3">
    <source>
        <dbReference type="Proteomes" id="UP001165090"/>
    </source>
</evidence>
<feature type="region of interest" description="Disordered" evidence="1">
    <location>
        <begin position="216"/>
        <end position="235"/>
    </location>
</feature>
<dbReference type="EMBL" id="BSDZ01000120">
    <property type="protein sequence ID" value="GLI71758.1"/>
    <property type="molecule type" value="Genomic_DNA"/>
</dbReference>